<dbReference type="GO" id="GO:0006914">
    <property type="term" value="P:autophagy"/>
    <property type="evidence" value="ECO:0007669"/>
    <property type="project" value="UniProtKB-KW"/>
</dbReference>
<sequence>MFRSRSWFWSKPKNIHSLEHLKYLYNVLNKNQTVTESNRGLLVETLRSIAEILIWGDQNDSSVFEFFLEKNMLSFFLNILKQKCGSYVCVQLLQTLNILFENLRNKTSLYFLLSNNHVNNNIIVHKFDFSDEEVMAYYISFLKTLSLKINTDTIHFFYNENDFPLYTEAIKFFNHPESMVRIAVRTLSLNVYRVDDKSMIQFIRNRTAAPYFSNLVWFIGNHVLELDSCVRNEANHNNENRLSDLVAEHLDHLHYLNDILTLNIEALNQVLTHHLLNKLLIPLYIYSLIPNRNKLSSSSTDSPQSEDYSPPMQRSRISSVVSLFLLSQVFLILSHEPLIHTLAHIILKGSANIYRRPPSLDNNLADQNSSTASSSSTMPGFVPPKHTLEESLCPDTERREGEEEEEGEEYDLDLNLDLNITDEEKEQRLAHHSEGDAAPGIFLETIVSTLICLDNDYTALFSLCLLYAVAINKGVGSELTQSILSPAVSINPDKSHAVNPNTPSGYNSLLVDKLINIITLSCQPGCRVRLVTLEVTILLLKKLVLRDQQSILSDAHLAAIVNAKEESTSLLRAFYKEDDIFLDMFQFEYEQIQKKPLNVEYLMMDSKMLLPPAGTPLTGIEFTKRLPCGHEERAKRAIRVFLLIRELCLLLAGEIENQLPLTNYDECAKVDSVLDLTNSDLLACTVVKTGGGPRLKQFLVINESQVILVEPAENRLGWGVTKLAAFLQDMEVAADREDSKCLHITMHRTNSLPLHQAKFIFDDHIRCLAAKQRLDKGRKQARLVKMIQLAKLLDLPVSAQPCPSPPQYNFRGFYFASLLDRYSVPRAHPSLASRSRPLFTCVPGYATPVCQFTPRDRSPHSRPGSASGRDSVSPQTLDAFGSHLRDSSRHAELVSAAAGLRSHSSRSPHGSKDPHRSKSRDSSGGSRTRKSLSVPPSTGSRPSSEEIPLNDINARLGHLPSPSSSQTSGGVTNDPSSAGSNILGTGSSLSRKSSGASSAGSREDSGNSLLSSGVATGSSMGIPNHQPLTRRKKNRGQIETV</sequence>
<feature type="domain" description="FPL" evidence="4">
    <location>
        <begin position="46"/>
        <end position="192"/>
    </location>
</feature>
<dbReference type="GO" id="GO:0007034">
    <property type="term" value="P:vacuolar transport"/>
    <property type="evidence" value="ECO:0007669"/>
    <property type="project" value="TreeGrafter"/>
</dbReference>
<evidence type="ECO:0000256" key="1">
    <source>
        <dbReference type="ARBA" id="ARBA00006441"/>
    </source>
</evidence>
<dbReference type="PANTHER" id="PTHR21481">
    <property type="entry name" value="PROTEIN CLEC16A"/>
    <property type="match status" value="1"/>
</dbReference>
<feature type="domain" description="CLEC16A/TT9 C-terminal" evidence="5">
    <location>
        <begin position="238"/>
        <end position="396"/>
    </location>
</feature>
<comment type="similarity">
    <text evidence="1">Belongs to the CLEC16A/gop-1 family.</text>
</comment>
<protein>
    <submittedName>
        <fullName evidence="6">Protein CLEC16A</fullName>
    </submittedName>
</protein>
<reference evidence="6" key="1">
    <citation type="submission" date="2021-05" db="EMBL/GenBank/DDBJ databases">
        <authorList>
            <person name="Alioto T."/>
            <person name="Alioto T."/>
            <person name="Gomez Garrido J."/>
        </authorList>
    </citation>
    <scope>NUCLEOTIDE SEQUENCE</scope>
</reference>
<dbReference type="GO" id="GO:0005770">
    <property type="term" value="C:late endosome"/>
    <property type="evidence" value="ECO:0007669"/>
    <property type="project" value="TreeGrafter"/>
</dbReference>
<dbReference type="AlphaFoldDB" id="A0A8D8M3D7"/>
<dbReference type="PANTHER" id="PTHR21481:SF0">
    <property type="entry name" value="PROTEIN CLEC16A"/>
    <property type="match status" value="1"/>
</dbReference>
<dbReference type="InterPro" id="IPR039272">
    <property type="entry name" value="CLEC16A/TT9"/>
</dbReference>
<feature type="compositionally biased region" description="Basic and acidic residues" evidence="3">
    <location>
        <begin position="910"/>
        <end position="921"/>
    </location>
</feature>
<feature type="region of interest" description="Disordered" evidence="3">
    <location>
        <begin position="362"/>
        <end position="415"/>
    </location>
</feature>
<feature type="compositionally biased region" description="Polar residues" evidence="3">
    <location>
        <begin position="961"/>
        <end position="982"/>
    </location>
</feature>
<evidence type="ECO:0000256" key="2">
    <source>
        <dbReference type="ARBA" id="ARBA00023006"/>
    </source>
</evidence>
<dbReference type="InterPro" id="IPR019155">
    <property type="entry name" value="CLEC16A/TT9_N"/>
</dbReference>
<dbReference type="GO" id="GO:0016197">
    <property type="term" value="P:endosomal transport"/>
    <property type="evidence" value="ECO:0007669"/>
    <property type="project" value="TreeGrafter"/>
</dbReference>
<keyword evidence="2" id="KW-0072">Autophagy</keyword>
<evidence type="ECO:0000259" key="5">
    <source>
        <dbReference type="Pfam" id="PF19439"/>
    </source>
</evidence>
<dbReference type="GO" id="GO:0005794">
    <property type="term" value="C:Golgi apparatus"/>
    <property type="evidence" value="ECO:0007669"/>
    <property type="project" value="TreeGrafter"/>
</dbReference>
<feature type="region of interest" description="Disordered" evidence="3">
    <location>
        <begin position="850"/>
        <end position="1041"/>
    </location>
</feature>
<dbReference type="InterPro" id="IPR045820">
    <property type="entry name" value="CLEC16A/TT9_C"/>
</dbReference>
<dbReference type="EMBL" id="HBUF01034531">
    <property type="protein sequence ID" value="CAG6615991.1"/>
    <property type="molecule type" value="Transcribed_RNA"/>
</dbReference>
<feature type="compositionally biased region" description="Low complexity" evidence="3">
    <location>
        <begin position="983"/>
        <end position="1000"/>
    </location>
</feature>
<evidence type="ECO:0000259" key="4">
    <source>
        <dbReference type="Pfam" id="PF09758"/>
    </source>
</evidence>
<dbReference type="Pfam" id="PF19439">
    <property type="entry name" value="CLEC16A_C"/>
    <property type="match status" value="2"/>
</dbReference>
<name>A0A8D8M3D7_9HEMI</name>
<dbReference type="Pfam" id="PF09758">
    <property type="entry name" value="FPL"/>
    <property type="match status" value="1"/>
</dbReference>
<feature type="compositionally biased region" description="Acidic residues" evidence="3">
    <location>
        <begin position="402"/>
        <end position="415"/>
    </location>
</feature>
<evidence type="ECO:0000313" key="6">
    <source>
        <dbReference type="EMBL" id="CAG6615991.1"/>
    </source>
</evidence>
<proteinExistence type="inferred from homology"/>
<feature type="compositionally biased region" description="Basic and acidic residues" evidence="3">
    <location>
        <begin position="883"/>
        <end position="892"/>
    </location>
</feature>
<organism evidence="6">
    <name type="scientific">Cacopsylla melanoneura</name>
    <dbReference type="NCBI Taxonomy" id="428564"/>
    <lineage>
        <taxon>Eukaryota</taxon>
        <taxon>Metazoa</taxon>
        <taxon>Ecdysozoa</taxon>
        <taxon>Arthropoda</taxon>
        <taxon>Hexapoda</taxon>
        <taxon>Insecta</taxon>
        <taxon>Pterygota</taxon>
        <taxon>Neoptera</taxon>
        <taxon>Paraneoptera</taxon>
        <taxon>Hemiptera</taxon>
        <taxon>Sternorrhyncha</taxon>
        <taxon>Psylloidea</taxon>
        <taxon>Psyllidae</taxon>
        <taxon>Psyllinae</taxon>
        <taxon>Cacopsylla</taxon>
    </lineage>
</organism>
<feature type="compositionally biased region" description="Polar residues" evidence="3">
    <location>
        <begin position="1007"/>
        <end position="1021"/>
    </location>
</feature>
<feature type="domain" description="CLEC16A/TT9 C-terminal" evidence="5">
    <location>
        <begin position="417"/>
        <end position="923"/>
    </location>
</feature>
<accession>A0A8D8M3D7</accession>
<evidence type="ECO:0000256" key="3">
    <source>
        <dbReference type="SAM" id="MobiDB-lite"/>
    </source>
</evidence>
<dbReference type="GO" id="GO:1901096">
    <property type="term" value="P:regulation of autophagosome maturation"/>
    <property type="evidence" value="ECO:0007669"/>
    <property type="project" value="TreeGrafter"/>
</dbReference>